<feature type="domain" description="Cyclin-dependent kinase inhibitor" evidence="7">
    <location>
        <begin position="165"/>
        <end position="209"/>
    </location>
</feature>
<evidence type="ECO:0000259" key="7">
    <source>
        <dbReference type="Pfam" id="PF02234"/>
    </source>
</evidence>
<keyword evidence="4" id="KW-0131">Cell cycle</keyword>
<evidence type="ECO:0000256" key="1">
    <source>
        <dbReference type="ARBA" id="ARBA00004642"/>
    </source>
</evidence>
<reference evidence="8" key="1">
    <citation type="journal article" date="2013" name="Nat. Biotechnol.">
        <title>Draft genome sequence of chickpea (Cicer arietinum) provides a resource for trait improvement.</title>
        <authorList>
            <person name="Varshney R.K."/>
            <person name="Song C."/>
            <person name="Saxena R.K."/>
            <person name="Azam S."/>
            <person name="Yu S."/>
            <person name="Sharpe A.G."/>
            <person name="Cannon S."/>
            <person name="Baek J."/>
            <person name="Rosen B.D."/>
            <person name="Tar'an B."/>
            <person name="Millan T."/>
            <person name="Zhang X."/>
            <person name="Ramsay L.D."/>
            <person name="Iwata A."/>
            <person name="Wang Y."/>
            <person name="Nelson W."/>
            <person name="Farmer A.D."/>
            <person name="Gaur P.M."/>
            <person name="Soderlund C."/>
            <person name="Penmetsa R.V."/>
            <person name="Xu C."/>
            <person name="Bharti A.K."/>
            <person name="He W."/>
            <person name="Winter P."/>
            <person name="Zhao S."/>
            <person name="Hane J.K."/>
            <person name="Carrasquilla-Garcia N."/>
            <person name="Condie J.A."/>
            <person name="Upadhyaya H.D."/>
            <person name="Luo M.C."/>
            <person name="Thudi M."/>
            <person name="Gowda C.L."/>
            <person name="Singh N.P."/>
            <person name="Lichtenzveig J."/>
            <person name="Gali K.K."/>
            <person name="Rubio J."/>
            <person name="Nadarajan N."/>
            <person name="Dolezel J."/>
            <person name="Bansal K.C."/>
            <person name="Xu X."/>
            <person name="Edwards D."/>
            <person name="Zhang G."/>
            <person name="Kahl G."/>
            <person name="Gil J."/>
            <person name="Singh K.B."/>
            <person name="Datta S.K."/>
            <person name="Jackson S.A."/>
            <person name="Wang J."/>
            <person name="Cook D.R."/>
        </authorList>
    </citation>
    <scope>NUCLEOTIDE SEQUENCE [LARGE SCALE GENOMIC DNA]</scope>
    <source>
        <strain evidence="8">cv. CDC Frontier</strain>
    </source>
</reference>
<dbReference type="PaxDb" id="3827-XP_004495246.1"/>
<dbReference type="PIRSF" id="PIRSF017811">
    <property type="entry name" value="CDK_inhib_pln"/>
    <property type="match status" value="1"/>
</dbReference>
<comment type="subcellular location">
    <subcellularLocation>
        <location evidence="1">Nucleus</location>
        <location evidence="1">Nucleoplasm</location>
    </subcellularLocation>
</comment>
<reference evidence="9" key="2">
    <citation type="submission" date="2025-08" db="UniProtKB">
        <authorList>
            <consortium name="RefSeq"/>
        </authorList>
    </citation>
    <scope>IDENTIFICATION</scope>
    <source>
        <tissue evidence="9">Etiolated seedlings</tissue>
    </source>
</reference>
<dbReference type="GO" id="GO:0004861">
    <property type="term" value="F:cyclin-dependent protein serine/threonine kinase inhibitor activity"/>
    <property type="evidence" value="ECO:0007669"/>
    <property type="project" value="UniProtKB-UniRule"/>
</dbReference>
<dbReference type="GO" id="GO:0051726">
    <property type="term" value="P:regulation of cell cycle"/>
    <property type="evidence" value="ECO:0007669"/>
    <property type="project" value="InterPro"/>
</dbReference>
<dbReference type="GO" id="GO:0005654">
    <property type="term" value="C:nucleoplasm"/>
    <property type="evidence" value="ECO:0007669"/>
    <property type="project" value="UniProtKB-SubCell"/>
</dbReference>
<dbReference type="KEGG" id="cam:101490701"/>
<protein>
    <recommendedName>
        <fullName evidence="5">Cyclin-dependent kinase inhibitor</fullName>
    </recommendedName>
</protein>
<evidence type="ECO:0000256" key="4">
    <source>
        <dbReference type="ARBA" id="ARBA00023306"/>
    </source>
</evidence>
<evidence type="ECO:0000256" key="6">
    <source>
        <dbReference type="SAM" id="MobiDB-lite"/>
    </source>
</evidence>
<dbReference type="InterPro" id="IPR003175">
    <property type="entry name" value="CDI_dom"/>
</dbReference>
<proteinExistence type="inferred from homology"/>
<dbReference type="RefSeq" id="XP_027189911.1">
    <property type="nucleotide sequence ID" value="XM_027334110.1"/>
</dbReference>
<dbReference type="AlphaFoldDB" id="A0A3Q7XZE4"/>
<dbReference type="Pfam" id="PF02234">
    <property type="entry name" value="CDI"/>
    <property type="match status" value="1"/>
</dbReference>
<evidence type="ECO:0000256" key="2">
    <source>
        <dbReference type="ARBA" id="ARBA00010274"/>
    </source>
</evidence>
<evidence type="ECO:0000313" key="9">
    <source>
        <dbReference type="RefSeq" id="XP_027189911.1"/>
    </source>
</evidence>
<keyword evidence="8" id="KW-1185">Reference proteome</keyword>
<dbReference type="InterPro" id="IPR044898">
    <property type="entry name" value="CDI_dom_sf"/>
</dbReference>
<dbReference type="OrthoDB" id="6373236at2759"/>
<feature type="region of interest" description="Disordered" evidence="6">
    <location>
        <begin position="46"/>
        <end position="159"/>
    </location>
</feature>
<keyword evidence="3 5" id="KW-0649">Protein kinase inhibitor</keyword>
<dbReference type="InterPro" id="IPR044275">
    <property type="entry name" value="KRP"/>
</dbReference>
<accession>A0A3Q7XZE4</accession>
<organism evidence="8 9">
    <name type="scientific">Cicer arietinum</name>
    <name type="common">Chickpea</name>
    <name type="synonym">Garbanzo</name>
    <dbReference type="NCBI Taxonomy" id="3827"/>
    <lineage>
        <taxon>Eukaryota</taxon>
        <taxon>Viridiplantae</taxon>
        <taxon>Streptophyta</taxon>
        <taxon>Embryophyta</taxon>
        <taxon>Tracheophyta</taxon>
        <taxon>Spermatophyta</taxon>
        <taxon>Magnoliopsida</taxon>
        <taxon>eudicotyledons</taxon>
        <taxon>Gunneridae</taxon>
        <taxon>Pentapetalae</taxon>
        <taxon>rosids</taxon>
        <taxon>fabids</taxon>
        <taxon>Fabales</taxon>
        <taxon>Fabaceae</taxon>
        <taxon>Papilionoideae</taxon>
        <taxon>50 kb inversion clade</taxon>
        <taxon>NPAAA clade</taxon>
        <taxon>Hologalegina</taxon>
        <taxon>IRL clade</taxon>
        <taxon>Cicereae</taxon>
        <taxon>Cicer</taxon>
    </lineage>
</organism>
<sequence length="211" mass="24139">MGKYMKKAKPKGELTLVDSTTTITTTATTTTYCGVRTRAKTLALQKQDLSPSSDSYLVLRSRRLQKPPISQHPSKRNKVQNQNPKSPIANSNDKEKMLKQNPDAEDASFGENVLDFEGRERSTRESTPCNLIMKPDAVRTPSSTTKRTLSTEAYRRTEHATRTVIPSTREFDEFFAKSEEAQRRQFMEKYNFDPVTEKPLPGRYEWEKLTP</sequence>
<dbReference type="STRING" id="3827.A0A3Q7XZE4"/>
<dbReference type="PANTHER" id="PTHR46776">
    <property type="entry name" value="CYCLIN-DEPENDENT KINASE INHIBITOR 4-RELATED"/>
    <property type="match status" value="1"/>
</dbReference>
<evidence type="ECO:0000256" key="5">
    <source>
        <dbReference type="PIRNR" id="PIRNR017811"/>
    </source>
</evidence>
<name>A0A3Q7XZE4_CICAR</name>
<feature type="compositionally biased region" description="Polar residues" evidence="6">
    <location>
        <begin position="79"/>
        <end position="91"/>
    </location>
</feature>
<gene>
    <name evidence="9" type="primary">LOC101490701</name>
</gene>
<comment type="similarity">
    <text evidence="2 5">Belongs to the CDI family. ICK/KRP subfamily.</text>
</comment>
<evidence type="ECO:0000256" key="3">
    <source>
        <dbReference type="ARBA" id="ARBA00023013"/>
    </source>
</evidence>
<feature type="compositionally biased region" description="Polar residues" evidence="6">
    <location>
        <begin position="140"/>
        <end position="151"/>
    </location>
</feature>
<dbReference type="Gene3D" id="4.10.365.10">
    <property type="entry name" value="p27"/>
    <property type="match status" value="1"/>
</dbReference>
<dbReference type="Proteomes" id="UP000087171">
    <property type="component" value="Chromosome Ca4"/>
</dbReference>
<evidence type="ECO:0000313" key="8">
    <source>
        <dbReference type="Proteomes" id="UP000087171"/>
    </source>
</evidence>
<dbReference type="GeneID" id="101490701"/>